<proteinExistence type="predicted"/>
<reference evidence="2" key="1">
    <citation type="submission" date="2023-06" db="EMBL/GenBank/DDBJ databases">
        <title>Genome-scale phylogeny and comparative genomics of the fungal order Sordariales.</title>
        <authorList>
            <consortium name="Lawrence Berkeley National Laboratory"/>
            <person name="Hensen N."/>
            <person name="Bonometti L."/>
            <person name="Westerberg I."/>
            <person name="Brannstrom I.O."/>
            <person name="Guillou S."/>
            <person name="Cros-Aarteil S."/>
            <person name="Calhoun S."/>
            <person name="Haridas S."/>
            <person name="Kuo A."/>
            <person name="Mondo S."/>
            <person name="Pangilinan J."/>
            <person name="Riley R."/>
            <person name="Labutti K."/>
            <person name="Andreopoulos B."/>
            <person name="Lipzen A."/>
            <person name="Chen C."/>
            <person name="Yanf M."/>
            <person name="Daum C."/>
            <person name="Ng V."/>
            <person name="Clum A."/>
            <person name="Steindorff A."/>
            <person name="Ohm R."/>
            <person name="Martin F."/>
            <person name="Silar P."/>
            <person name="Natvig D."/>
            <person name="Lalanne C."/>
            <person name="Gautier V."/>
            <person name="Ament-Velasquez S.L."/>
            <person name="Kruys A."/>
            <person name="Hutchinson M.I."/>
            <person name="Powell A.J."/>
            <person name="Barry K."/>
            <person name="Miller A.N."/>
            <person name="Grigoriev I.V."/>
            <person name="Debuchy R."/>
            <person name="Gladieux P."/>
            <person name="Thoren M.H."/>
            <person name="Johannesson H."/>
        </authorList>
    </citation>
    <scope>NUCLEOTIDE SEQUENCE</scope>
    <source>
        <strain evidence="2">SMH2532-1</strain>
    </source>
</reference>
<feature type="transmembrane region" description="Helical" evidence="1">
    <location>
        <begin position="46"/>
        <end position="66"/>
    </location>
</feature>
<accession>A0AA39YC49</accession>
<keyword evidence="1" id="KW-1133">Transmembrane helix</keyword>
<gene>
    <name evidence="2" type="ORF">B0T16DRAFT_410889</name>
</gene>
<feature type="transmembrane region" description="Helical" evidence="1">
    <location>
        <begin position="283"/>
        <end position="304"/>
    </location>
</feature>
<sequence>MSFLQPPPLAPILIERAECTLTPAASAFSSILSALVGSVVNGLASGWLVAFATGWIAWMAVFRVLLGGSYMLYRSATNTWGPGKKFDEYISMSGTDGEASNNLIEHRDGNGDWFRAAFQPTTSGPFFTKTLIKSMWPPAADVRGLTTRPTWSADWARNSLAAGHRDIQLDNSVTVLGWVGWVYTALYAPTTQVLFVIANSSRVAGGAKIVKGLTVAITALPLCVDCRVRYADSLKRKWAGRTFNYITALSCLAQGGLCVTLLVQGVIDVSSSWQSPRRGINPIGFVAVIYVVFALIWMTVSFGVLPMRDGGRKRAGKAHWSGIFLDFGAGLFAGLFLAAPAFGLYISSRSNGLEDLGEYLSCETQWLKSFAAIAP</sequence>
<dbReference type="AlphaFoldDB" id="A0AA39YC49"/>
<evidence type="ECO:0000256" key="1">
    <source>
        <dbReference type="SAM" id="Phobius"/>
    </source>
</evidence>
<keyword evidence="1" id="KW-0812">Transmembrane</keyword>
<dbReference type="Proteomes" id="UP001174936">
    <property type="component" value="Unassembled WGS sequence"/>
</dbReference>
<keyword evidence="1" id="KW-0472">Membrane</keyword>
<organism evidence="2 3">
    <name type="scientific">Cercophora newfieldiana</name>
    <dbReference type="NCBI Taxonomy" id="92897"/>
    <lineage>
        <taxon>Eukaryota</taxon>
        <taxon>Fungi</taxon>
        <taxon>Dikarya</taxon>
        <taxon>Ascomycota</taxon>
        <taxon>Pezizomycotina</taxon>
        <taxon>Sordariomycetes</taxon>
        <taxon>Sordariomycetidae</taxon>
        <taxon>Sordariales</taxon>
        <taxon>Lasiosphaeriaceae</taxon>
        <taxon>Cercophora</taxon>
    </lineage>
</organism>
<evidence type="ECO:0000313" key="3">
    <source>
        <dbReference type="Proteomes" id="UP001174936"/>
    </source>
</evidence>
<evidence type="ECO:0000313" key="2">
    <source>
        <dbReference type="EMBL" id="KAK0649918.1"/>
    </source>
</evidence>
<keyword evidence="3" id="KW-1185">Reference proteome</keyword>
<name>A0AA39YC49_9PEZI</name>
<feature type="transmembrane region" description="Helical" evidence="1">
    <location>
        <begin position="243"/>
        <end position="263"/>
    </location>
</feature>
<dbReference type="EMBL" id="JAULSV010000003">
    <property type="protein sequence ID" value="KAK0649918.1"/>
    <property type="molecule type" value="Genomic_DNA"/>
</dbReference>
<protein>
    <submittedName>
        <fullName evidence="2">Uncharacterized protein</fullName>
    </submittedName>
</protein>
<comment type="caution">
    <text evidence="2">The sequence shown here is derived from an EMBL/GenBank/DDBJ whole genome shotgun (WGS) entry which is preliminary data.</text>
</comment>
<feature type="transmembrane region" description="Helical" evidence="1">
    <location>
        <begin position="324"/>
        <end position="346"/>
    </location>
</feature>